<evidence type="ECO:0000313" key="2">
    <source>
        <dbReference type="EMBL" id="QRD00936.1"/>
    </source>
</evidence>
<keyword evidence="3" id="KW-1185">Reference proteome</keyword>
<reference evidence="3" key="1">
    <citation type="journal article" date="2021" name="BMC Genomics">
        <title>Chromosome-level genome assembly and manually-curated proteome of model necrotroph Parastagonospora nodorum Sn15 reveals a genome-wide trove of candidate effector homologs, and redundancy of virulence-related functions within an accessory chromosome.</title>
        <authorList>
            <person name="Bertazzoni S."/>
            <person name="Jones D.A.B."/>
            <person name="Phan H.T."/>
            <person name="Tan K.-C."/>
            <person name="Hane J.K."/>
        </authorList>
    </citation>
    <scope>NUCLEOTIDE SEQUENCE [LARGE SCALE GENOMIC DNA]</scope>
    <source>
        <strain evidence="3">SN15 / ATCC MYA-4574 / FGSC 10173)</strain>
    </source>
</reference>
<feature type="region of interest" description="Disordered" evidence="1">
    <location>
        <begin position="58"/>
        <end position="91"/>
    </location>
</feature>
<dbReference type="Proteomes" id="UP000663193">
    <property type="component" value="Chromosome 11"/>
</dbReference>
<dbReference type="AlphaFoldDB" id="A0A7U2I2I4"/>
<dbReference type="VEuPathDB" id="FungiDB:JI435_164810"/>
<sequence>MGFDDVLRVLCNVTSLCSAVSMWWARCMRSLPWCIPVAHTSIPKHLWKVFAVVSSCGDASAPHRQPRNRPRSKSIPTIERVSQSMRRSQGPHAVPRSLFRWPAYGPPALRVLLRPFGGVNREGHMAFSYPVEALRLRGRCDCSGSPVTWRSSVSSSRCRIPAVAVLGMTPLLDLGRWRCESSSFPRVQARCKVSPLPTVRAPGSCMETSAIHGRRVCGADGVAVAAKLRGIVNLGALLRT</sequence>
<proteinExistence type="predicted"/>
<protein>
    <submittedName>
        <fullName evidence="2">Uncharacterized protein</fullName>
    </submittedName>
</protein>
<evidence type="ECO:0000313" key="3">
    <source>
        <dbReference type="Proteomes" id="UP000663193"/>
    </source>
</evidence>
<gene>
    <name evidence="2" type="ORF">JI435_164810</name>
</gene>
<dbReference type="EMBL" id="CP069033">
    <property type="protein sequence ID" value="QRD00936.1"/>
    <property type="molecule type" value="Genomic_DNA"/>
</dbReference>
<evidence type="ECO:0000256" key="1">
    <source>
        <dbReference type="SAM" id="MobiDB-lite"/>
    </source>
</evidence>
<name>A0A7U2I2I4_PHANO</name>
<accession>A0A7U2I2I4</accession>
<organism evidence="2 3">
    <name type="scientific">Phaeosphaeria nodorum (strain SN15 / ATCC MYA-4574 / FGSC 10173)</name>
    <name type="common">Glume blotch fungus</name>
    <name type="synonym">Parastagonospora nodorum</name>
    <dbReference type="NCBI Taxonomy" id="321614"/>
    <lineage>
        <taxon>Eukaryota</taxon>
        <taxon>Fungi</taxon>
        <taxon>Dikarya</taxon>
        <taxon>Ascomycota</taxon>
        <taxon>Pezizomycotina</taxon>
        <taxon>Dothideomycetes</taxon>
        <taxon>Pleosporomycetidae</taxon>
        <taxon>Pleosporales</taxon>
        <taxon>Pleosporineae</taxon>
        <taxon>Phaeosphaeriaceae</taxon>
        <taxon>Parastagonospora</taxon>
    </lineage>
</organism>